<gene>
    <name evidence="1" type="ORF">IX84_15525</name>
</gene>
<organism evidence="1 2">
    <name type="scientific">Phaeodactylibacter xiamenensis</name>
    <dbReference type="NCBI Taxonomy" id="1524460"/>
    <lineage>
        <taxon>Bacteria</taxon>
        <taxon>Pseudomonadati</taxon>
        <taxon>Bacteroidota</taxon>
        <taxon>Saprospiria</taxon>
        <taxon>Saprospirales</taxon>
        <taxon>Haliscomenobacteraceae</taxon>
        <taxon>Phaeodactylibacter</taxon>
    </lineage>
</organism>
<dbReference type="GO" id="GO:0003700">
    <property type="term" value="F:DNA-binding transcription factor activity"/>
    <property type="evidence" value="ECO:0007669"/>
    <property type="project" value="InterPro"/>
</dbReference>
<dbReference type="SUPFAM" id="SSF88946">
    <property type="entry name" value="Sigma2 domain of RNA polymerase sigma factors"/>
    <property type="match status" value="1"/>
</dbReference>
<dbReference type="AlphaFoldDB" id="A0A098S5L8"/>
<keyword evidence="2" id="KW-1185">Reference proteome</keyword>
<evidence type="ECO:0000313" key="2">
    <source>
        <dbReference type="Proteomes" id="UP000029736"/>
    </source>
</evidence>
<accession>A0A098S5L8</accession>
<sequence>MDERSMMNLLKKKEKRALEWLYEAYSPIVYGTVRRVGKTDEVIEALLVKTYVNAWAQAQTIDVAKDRALPWIFNVLIDTIVEYAESVEPERKASDISALKLDLELAADHHQHQLSRLERAIEKHFILHQVPVADIVQDDTKLQQSVMALRARMKINQVLMPR</sequence>
<reference evidence="1 2" key="1">
    <citation type="journal article" date="2014" name="Int. J. Syst. Evol. Microbiol.">
        <title>Phaeodactylibacter xiamenensis gen. nov., sp. nov., a member of the family Saprospiraceae isolated from the marine alga Phaeodactylum tricornutum.</title>
        <authorList>
            <person name="Chen Z.Jr."/>
            <person name="Lei X."/>
            <person name="Lai Q."/>
            <person name="Li Y."/>
            <person name="Zhang B."/>
            <person name="Zhang J."/>
            <person name="Zhang H."/>
            <person name="Yang L."/>
            <person name="Zheng W."/>
            <person name="Tian Y."/>
            <person name="Yu Z."/>
            <person name="Xu H.Jr."/>
            <person name="Zheng T."/>
        </authorList>
    </citation>
    <scope>NUCLEOTIDE SEQUENCE [LARGE SCALE GENOMIC DNA]</scope>
    <source>
        <strain evidence="1 2">KD52</strain>
    </source>
</reference>
<evidence type="ECO:0008006" key="3">
    <source>
        <dbReference type="Google" id="ProtNLM"/>
    </source>
</evidence>
<protein>
    <recommendedName>
        <fullName evidence="3">RNA polymerase sigma-70 region 2 domain-containing protein</fullName>
    </recommendedName>
</protein>
<dbReference type="OrthoDB" id="772560at2"/>
<dbReference type="STRING" id="1524460.IX84_15525"/>
<dbReference type="EMBL" id="JPOS01000037">
    <property type="protein sequence ID" value="KGE87400.1"/>
    <property type="molecule type" value="Genomic_DNA"/>
</dbReference>
<proteinExistence type="predicted"/>
<dbReference type="RefSeq" id="WP_044222337.1">
    <property type="nucleotide sequence ID" value="NZ_JBKAGJ010000015.1"/>
</dbReference>
<dbReference type="InterPro" id="IPR013325">
    <property type="entry name" value="RNA_pol_sigma_r2"/>
</dbReference>
<name>A0A098S5L8_9BACT</name>
<evidence type="ECO:0000313" key="1">
    <source>
        <dbReference type="EMBL" id="KGE87400.1"/>
    </source>
</evidence>
<comment type="caution">
    <text evidence="1">The sequence shown here is derived from an EMBL/GenBank/DDBJ whole genome shotgun (WGS) entry which is preliminary data.</text>
</comment>
<dbReference type="Proteomes" id="UP000029736">
    <property type="component" value="Unassembled WGS sequence"/>
</dbReference>
<dbReference type="GO" id="GO:0006352">
    <property type="term" value="P:DNA-templated transcription initiation"/>
    <property type="evidence" value="ECO:0007669"/>
    <property type="project" value="InterPro"/>
</dbReference>
<dbReference type="Gene3D" id="1.10.1740.10">
    <property type="match status" value="1"/>
</dbReference>